<reference evidence="11 12" key="1">
    <citation type="journal article" date="2024" name="BMC Genomics">
        <title>Genome assembly of redclaw crayfish (Cherax quadricarinatus) provides insights into its immune adaptation and hypoxia tolerance.</title>
        <authorList>
            <person name="Liu Z."/>
            <person name="Zheng J."/>
            <person name="Li H."/>
            <person name="Fang K."/>
            <person name="Wang S."/>
            <person name="He J."/>
            <person name="Zhou D."/>
            <person name="Weng S."/>
            <person name="Chi M."/>
            <person name="Gu Z."/>
            <person name="He J."/>
            <person name="Li F."/>
            <person name="Wang M."/>
        </authorList>
    </citation>
    <scope>NUCLEOTIDE SEQUENCE [LARGE SCALE GENOMIC DNA]</scope>
    <source>
        <strain evidence="11">ZL_2023a</strain>
    </source>
</reference>
<feature type="transmembrane region" description="Helical" evidence="9">
    <location>
        <begin position="327"/>
        <end position="348"/>
    </location>
</feature>
<dbReference type="PANTHER" id="PTHR48021:SF1">
    <property type="entry name" value="GH07001P-RELATED"/>
    <property type="match status" value="1"/>
</dbReference>
<dbReference type="PANTHER" id="PTHR48021">
    <property type="match status" value="1"/>
</dbReference>
<feature type="transmembrane region" description="Helical" evidence="9">
    <location>
        <begin position="69"/>
        <end position="89"/>
    </location>
</feature>
<dbReference type="PROSITE" id="PS00217">
    <property type="entry name" value="SUGAR_TRANSPORT_2"/>
    <property type="match status" value="1"/>
</dbReference>
<keyword evidence="2" id="KW-1003">Cell membrane</keyword>
<dbReference type="InterPro" id="IPR005828">
    <property type="entry name" value="MFS_sugar_transport-like"/>
</dbReference>
<evidence type="ECO:0000256" key="3">
    <source>
        <dbReference type="ARBA" id="ARBA00022692"/>
    </source>
</evidence>
<dbReference type="AlphaFoldDB" id="A0AAW0X242"/>
<keyword evidence="3 9" id="KW-0812">Transmembrane</keyword>
<dbReference type="InterPro" id="IPR003663">
    <property type="entry name" value="Sugar/inositol_transpt"/>
</dbReference>
<feature type="transmembrane region" description="Helical" evidence="9">
    <location>
        <begin position="155"/>
        <end position="176"/>
    </location>
</feature>
<feature type="transmembrane region" description="Helical" evidence="9">
    <location>
        <begin position="431"/>
        <end position="450"/>
    </location>
</feature>
<comment type="similarity">
    <text evidence="7">Belongs to the major facilitator superfamily. Sugar transporter (TC 2.A.1.1) family. Trehalose transporter subfamily.</text>
</comment>
<evidence type="ECO:0000256" key="1">
    <source>
        <dbReference type="ARBA" id="ARBA00004651"/>
    </source>
</evidence>
<proteinExistence type="inferred from homology"/>
<feature type="transmembrane region" description="Helical" evidence="9">
    <location>
        <begin position="182"/>
        <end position="201"/>
    </location>
</feature>
<accession>A0AAW0X242</accession>
<keyword evidence="8" id="KW-0813">Transport</keyword>
<dbReference type="InterPro" id="IPR005829">
    <property type="entry name" value="Sugar_transporter_CS"/>
</dbReference>
<dbReference type="SUPFAM" id="SSF103473">
    <property type="entry name" value="MFS general substrate transporter"/>
    <property type="match status" value="1"/>
</dbReference>
<evidence type="ECO:0000256" key="7">
    <source>
        <dbReference type="ARBA" id="ARBA00024348"/>
    </source>
</evidence>
<feature type="domain" description="Major facilitator superfamily (MFS) profile" evidence="10">
    <location>
        <begin position="26"/>
        <end position="454"/>
    </location>
</feature>
<dbReference type="EMBL" id="JARKIK010000053">
    <property type="protein sequence ID" value="KAK8733786.1"/>
    <property type="molecule type" value="Genomic_DNA"/>
</dbReference>
<evidence type="ECO:0000256" key="5">
    <source>
        <dbReference type="ARBA" id="ARBA00023136"/>
    </source>
</evidence>
<feature type="transmembrane region" description="Helical" evidence="9">
    <location>
        <begin position="368"/>
        <end position="387"/>
    </location>
</feature>
<evidence type="ECO:0000256" key="4">
    <source>
        <dbReference type="ARBA" id="ARBA00022989"/>
    </source>
</evidence>
<dbReference type="EMBL" id="JARKIK010000053">
    <property type="protein sequence ID" value="KAK8733789.1"/>
    <property type="molecule type" value="Genomic_DNA"/>
</dbReference>
<keyword evidence="6" id="KW-0325">Glycoprotein</keyword>
<protein>
    <recommendedName>
        <fullName evidence="10">Major facilitator superfamily (MFS) profile domain-containing protein</fullName>
    </recommendedName>
</protein>
<keyword evidence="12" id="KW-1185">Reference proteome</keyword>
<dbReference type="InterPro" id="IPR050549">
    <property type="entry name" value="MFS_Trehalose_Transporter"/>
</dbReference>
<keyword evidence="5 9" id="KW-0472">Membrane</keyword>
<comment type="subcellular location">
    <subcellularLocation>
        <location evidence="1">Cell membrane</location>
        <topology evidence="1">Multi-pass membrane protein</topology>
    </subcellularLocation>
</comment>
<dbReference type="EMBL" id="JARKIK010000053">
    <property type="protein sequence ID" value="KAK8733783.1"/>
    <property type="molecule type" value="Genomic_DNA"/>
</dbReference>
<comment type="caution">
    <text evidence="11">The sequence shown here is derived from an EMBL/GenBank/DDBJ whole genome shotgun (WGS) entry which is preliminary data.</text>
</comment>
<evidence type="ECO:0000256" key="8">
    <source>
        <dbReference type="RuleBase" id="RU003346"/>
    </source>
</evidence>
<dbReference type="InterPro" id="IPR044775">
    <property type="entry name" value="MFS_ERD6/Tret1-like"/>
</dbReference>
<evidence type="ECO:0000256" key="2">
    <source>
        <dbReference type="ARBA" id="ARBA00022475"/>
    </source>
</evidence>
<sequence length="502" mass="54432">MRDNTGKSTEELLGERKPAHLMQLLAAISVTFGALSYGTGLGYASPAGPMLKDNSTNETLVITDDQNNWFSSTVNVGALVGGLLGGVCINMMGRKWTMVVSVFPFLASWALIGFAQNFAMLISGRVVMGLTAGVTCIAVPTYIGEISSPDIRGTLSTFFQLMVVVGIEYGYVFGAIMNTWRGLAGICAIPAVIYLVLLLFVKESPPYLLSKGKDKEAREALQFFRGRDYNVEAELQVMQQLQEARGENTSFRDLMAPYILKPLFICLSVMMFQQLSGINAVLFNLNTIFEVSGSDISDDVSAIIVGAVQVVATIVAGGLMDKAGRKLLLIISAAAMVISLVALDVFFYEKAQDEAWAVSTLGWLPLTSLIIFISAFSIGYGPIPWVMMGELFSLNVREAASSLATMVNWTLSFIITLVFEPLQTAIGEFGTYWLFAGFCTINLIFCVLVVPETKGKTQQEITAYFGGPVTTNMSTTKEVSTVYSVTIQNESQRGDTKVPPVP</sequence>
<evidence type="ECO:0000259" key="10">
    <source>
        <dbReference type="PROSITE" id="PS50850"/>
    </source>
</evidence>
<evidence type="ECO:0000313" key="12">
    <source>
        <dbReference type="Proteomes" id="UP001445076"/>
    </source>
</evidence>
<name>A0AAW0X242_CHEQU</name>
<organism evidence="11 12">
    <name type="scientific">Cherax quadricarinatus</name>
    <name type="common">Australian red claw crayfish</name>
    <dbReference type="NCBI Taxonomy" id="27406"/>
    <lineage>
        <taxon>Eukaryota</taxon>
        <taxon>Metazoa</taxon>
        <taxon>Ecdysozoa</taxon>
        <taxon>Arthropoda</taxon>
        <taxon>Crustacea</taxon>
        <taxon>Multicrustacea</taxon>
        <taxon>Malacostraca</taxon>
        <taxon>Eumalacostraca</taxon>
        <taxon>Eucarida</taxon>
        <taxon>Decapoda</taxon>
        <taxon>Pleocyemata</taxon>
        <taxon>Astacidea</taxon>
        <taxon>Parastacoidea</taxon>
        <taxon>Parastacidae</taxon>
        <taxon>Cherax</taxon>
    </lineage>
</organism>
<dbReference type="NCBIfam" id="TIGR00879">
    <property type="entry name" value="SP"/>
    <property type="match status" value="1"/>
</dbReference>
<dbReference type="Proteomes" id="UP001445076">
    <property type="component" value="Unassembled WGS sequence"/>
</dbReference>
<feature type="transmembrane region" description="Helical" evidence="9">
    <location>
        <begin position="399"/>
        <end position="419"/>
    </location>
</feature>
<reference evidence="11" key="2">
    <citation type="submission" date="2024-01" db="EMBL/GenBank/DDBJ databases">
        <authorList>
            <person name="He J."/>
            <person name="Wang M."/>
            <person name="Zheng J."/>
            <person name="Liu Z."/>
        </authorList>
    </citation>
    <scope>NUCLEOTIDE SEQUENCE</scope>
    <source>
        <strain evidence="11">ZL_2023a</strain>
        <tissue evidence="11">Muscle</tissue>
    </source>
</reference>
<evidence type="ECO:0000256" key="9">
    <source>
        <dbReference type="SAM" id="Phobius"/>
    </source>
</evidence>
<dbReference type="PRINTS" id="PR00171">
    <property type="entry name" value="SUGRTRNSPORT"/>
</dbReference>
<evidence type="ECO:0000313" key="11">
    <source>
        <dbReference type="EMBL" id="KAK8733786.1"/>
    </source>
</evidence>
<feature type="transmembrane region" description="Helical" evidence="9">
    <location>
        <begin position="302"/>
        <end position="320"/>
    </location>
</feature>
<dbReference type="CDD" id="cd17358">
    <property type="entry name" value="MFS_GLUT6_8_Class3_like"/>
    <property type="match status" value="1"/>
</dbReference>
<dbReference type="Gene3D" id="1.20.1250.20">
    <property type="entry name" value="MFS general substrate transporter like domains"/>
    <property type="match status" value="1"/>
</dbReference>
<feature type="transmembrane region" description="Helical" evidence="9">
    <location>
        <begin position="21"/>
        <end position="44"/>
    </location>
</feature>
<dbReference type="InterPro" id="IPR020846">
    <property type="entry name" value="MFS_dom"/>
</dbReference>
<dbReference type="GO" id="GO:0051119">
    <property type="term" value="F:sugar transmembrane transporter activity"/>
    <property type="evidence" value="ECO:0007669"/>
    <property type="project" value="InterPro"/>
</dbReference>
<feature type="transmembrane region" description="Helical" evidence="9">
    <location>
        <begin position="262"/>
        <end position="282"/>
    </location>
</feature>
<gene>
    <name evidence="11" type="ORF">OTU49_006478</name>
</gene>
<keyword evidence="4 9" id="KW-1133">Transmembrane helix</keyword>
<feature type="transmembrane region" description="Helical" evidence="9">
    <location>
        <begin position="96"/>
        <end position="116"/>
    </location>
</feature>
<dbReference type="InterPro" id="IPR036259">
    <property type="entry name" value="MFS_trans_sf"/>
</dbReference>
<dbReference type="EMBL" id="JARKIK010000053">
    <property type="protein sequence ID" value="KAK8733788.1"/>
    <property type="molecule type" value="Genomic_DNA"/>
</dbReference>
<dbReference type="Pfam" id="PF00083">
    <property type="entry name" value="Sugar_tr"/>
    <property type="match status" value="1"/>
</dbReference>
<dbReference type="FunFam" id="1.20.1250.20:FF:000055">
    <property type="entry name" value="Facilitated trehalose transporter Tret1-2 homolog"/>
    <property type="match status" value="1"/>
</dbReference>
<evidence type="ECO:0000256" key="6">
    <source>
        <dbReference type="ARBA" id="ARBA00023180"/>
    </source>
</evidence>
<dbReference type="PROSITE" id="PS00216">
    <property type="entry name" value="SUGAR_TRANSPORT_1"/>
    <property type="match status" value="1"/>
</dbReference>
<feature type="transmembrane region" description="Helical" evidence="9">
    <location>
        <begin position="122"/>
        <end position="143"/>
    </location>
</feature>
<dbReference type="GO" id="GO:0005886">
    <property type="term" value="C:plasma membrane"/>
    <property type="evidence" value="ECO:0007669"/>
    <property type="project" value="UniProtKB-SubCell"/>
</dbReference>
<dbReference type="PROSITE" id="PS50850">
    <property type="entry name" value="MFS"/>
    <property type="match status" value="1"/>
</dbReference>